<dbReference type="CDD" id="cd07231">
    <property type="entry name" value="Pat_SDP1-like"/>
    <property type="match status" value="1"/>
</dbReference>
<accession>A0A8T0IKP3</accession>
<keyword evidence="2 4" id="KW-0442">Lipid degradation</keyword>
<feature type="compositionally biased region" description="Basic and acidic residues" evidence="5">
    <location>
        <begin position="769"/>
        <end position="784"/>
    </location>
</feature>
<keyword evidence="1 4" id="KW-0378">Hydrolase</keyword>
<feature type="region of interest" description="Disordered" evidence="5">
    <location>
        <begin position="698"/>
        <end position="743"/>
    </location>
</feature>
<feature type="compositionally biased region" description="Polar residues" evidence="5">
    <location>
        <begin position="759"/>
        <end position="768"/>
    </location>
</feature>
<sequence length="915" mass="102283">MDYSDDADAALEHFAIGPLGLAQRVVAFRILFCRWVKKVRIASTKRVEEVWKVWRRVFHRWLRGVSSWLNPRNPSVILLAAVVATMLLRRAKVGSQKAERAYKRKFWSNLMKTALTYEEWAHAARMLEKEETRRKDSDLYDEDLVRSKLNELRLRRLEGGVEDILFCIRADLVRNLGNMCNPELHKGRLQTPRLIQEYINEVRYHLRAVCSSDSDSFTLDEKIAFIHETRHGFGRTALLLSGGAALGSFHLGVVRTLVEHRLLPRVVAGASVGSIICSFVATRTWSELQNFFDDPMPPLHFFENMGSIFATAHRLLTRGALQEIGLLQRLMRQLIGDLTFQEAYDLSGRVLGISVCSPRRLEPPRCLNYLTSPHVVIWSAVTASCAFPGLFEAQELMAKDRTGHLVPYHSPPQVGPEDKDVEKGIKNRRWRDGSLESDLPMMLLKELFNVNHFIVSQANPHIAPFLRFKDFVRAYGGDFAAKLAHLAEMEVKHRCKQVMEMGFELFGLAKLFAQDWEGDVTIVMPATFAQFAKLISNPSPTELRKAVMQGRRATWAKLSAIQANCGIELMLDECVTELNRRRKVMREMERSSAIQSHGGNMGRRRIPSWNHLARENSCGSLDEVDLEGGHGQLGGPWGGPSMRTLRPVRITHDGSDSDDNLDLNQHSWTRAGGPLMRTASAAKFVMYYDGEIDSLAATTPATTPQDQPKGGHDLSGDESDANKIQTPRTKLYRPGSGEFRSGNRKNKIWDKVGLVGGNTAQGNFGGNETRSEENLSSSPDDREFGFPSRHSTMRKSASAILERLTASDGDVQTVEKLKPGFRCHSSPVCTCAALGRNAACECSEMAFQLGGRATKGPATMNLSQDNIPSDMNDFGSAEISMREALKATSPQKQFEGLQGRALELGAFGSFVNHEI</sequence>
<dbReference type="AlphaFoldDB" id="A0A8T0IKP3"/>
<organism evidence="7 8">
    <name type="scientific">Ceratodon purpureus</name>
    <name type="common">Fire moss</name>
    <name type="synonym">Dicranum purpureum</name>
    <dbReference type="NCBI Taxonomy" id="3225"/>
    <lineage>
        <taxon>Eukaryota</taxon>
        <taxon>Viridiplantae</taxon>
        <taxon>Streptophyta</taxon>
        <taxon>Embryophyta</taxon>
        <taxon>Bryophyta</taxon>
        <taxon>Bryophytina</taxon>
        <taxon>Bryopsida</taxon>
        <taxon>Dicranidae</taxon>
        <taxon>Pseudoditrichales</taxon>
        <taxon>Ditrichaceae</taxon>
        <taxon>Ceratodon</taxon>
    </lineage>
</organism>
<evidence type="ECO:0000256" key="4">
    <source>
        <dbReference type="PROSITE-ProRule" id="PRU01161"/>
    </source>
</evidence>
<name>A0A8T0IKP3_CERPU</name>
<feature type="domain" description="PNPLA" evidence="6">
    <location>
        <begin position="238"/>
        <end position="445"/>
    </location>
</feature>
<dbReference type="InterPro" id="IPR016035">
    <property type="entry name" value="Acyl_Trfase/lysoPLipase"/>
</dbReference>
<dbReference type="InterPro" id="IPR050301">
    <property type="entry name" value="NTE"/>
</dbReference>
<evidence type="ECO:0000313" key="7">
    <source>
        <dbReference type="EMBL" id="KAG0583013.1"/>
    </source>
</evidence>
<evidence type="ECO:0000256" key="1">
    <source>
        <dbReference type="ARBA" id="ARBA00022801"/>
    </source>
</evidence>
<evidence type="ECO:0000313" key="8">
    <source>
        <dbReference type="Proteomes" id="UP000822688"/>
    </source>
</evidence>
<evidence type="ECO:0000256" key="3">
    <source>
        <dbReference type="ARBA" id="ARBA00023098"/>
    </source>
</evidence>
<dbReference type="SUPFAM" id="SSF52151">
    <property type="entry name" value="FabD/lysophospholipase-like"/>
    <property type="match status" value="1"/>
</dbReference>
<gene>
    <name evidence="7" type="ORF">KC19_3G102400</name>
</gene>
<dbReference type="Pfam" id="PF11815">
    <property type="entry name" value="DUF3336"/>
    <property type="match status" value="1"/>
</dbReference>
<dbReference type="GO" id="GO:0004806">
    <property type="term" value="F:triacylglycerol lipase activity"/>
    <property type="evidence" value="ECO:0007669"/>
    <property type="project" value="InterPro"/>
</dbReference>
<dbReference type="PANTHER" id="PTHR14226">
    <property type="entry name" value="NEUROPATHY TARGET ESTERASE/SWISS CHEESE D.MELANOGASTER"/>
    <property type="match status" value="1"/>
</dbReference>
<dbReference type="Pfam" id="PF01734">
    <property type="entry name" value="Patatin"/>
    <property type="match status" value="1"/>
</dbReference>
<dbReference type="Gene3D" id="3.40.1090.10">
    <property type="entry name" value="Cytosolic phospholipase A2 catalytic domain"/>
    <property type="match status" value="2"/>
</dbReference>
<evidence type="ECO:0000256" key="5">
    <source>
        <dbReference type="SAM" id="MobiDB-lite"/>
    </source>
</evidence>
<evidence type="ECO:0000259" key="6">
    <source>
        <dbReference type="PROSITE" id="PS51635"/>
    </source>
</evidence>
<dbReference type="Proteomes" id="UP000822688">
    <property type="component" value="Chromosome 3"/>
</dbReference>
<feature type="region of interest" description="Disordered" evidence="5">
    <location>
        <begin position="759"/>
        <end position="793"/>
    </location>
</feature>
<feature type="short sequence motif" description="GXSXG" evidence="4">
    <location>
        <begin position="269"/>
        <end position="273"/>
    </location>
</feature>
<evidence type="ECO:0000256" key="2">
    <source>
        <dbReference type="ARBA" id="ARBA00022963"/>
    </source>
</evidence>
<feature type="active site" description="Nucleophile" evidence="4">
    <location>
        <position position="271"/>
    </location>
</feature>
<comment type="caution">
    <text evidence="7">The sequence shown here is derived from an EMBL/GenBank/DDBJ whole genome shotgun (WGS) entry which is preliminary data.</text>
</comment>
<reference evidence="7" key="1">
    <citation type="submission" date="2020-06" db="EMBL/GenBank/DDBJ databases">
        <title>WGS assembly of Ceratodon purpureus strain R40.</title>
        <authorList>
            <person name="Carey S.B."/>
            <person name="Jenkins J."/>
            <person name="Shu S."/>
            <person name="Lovell J.T."/>
            <person name="Sreedasyam A."/>
            <person name="Maumus F."/>
            <person name="Tiley G.P."/>
            <person name="Fernandez-Pozo N."/>
            <person name="Barry K."/>
            <person name="Chen C."/>
            <person name="Wang M."/>
            <person name="Lipzen A."/>
            <person name="Daum C."/>
            <person name="Saski C.A."/>
            <person name="Payton A.C."/>
            <person name="Mcbreen J.C."/>
            <person name="Conrad R.E."/>
            <person name="Kollar L.M."/>
            <person name="Olsson S."/>
            <person name="Huttunen S."/>
            <person name="Landis J.B."/>
            <person name="Wickett N.J."/>
            <person name="Johnson M.G."/>
            <person name="Rensing S.A."/>
            <person name="Grimwood J."/>
            <person name="Schmutz J."/>
            <person name="Mcdaniel S.F."/>
        </authorList>
    </citation>
    <scope>NUCLEOTIDE SEQUENCE</scope>
    <source>
        <strain evidence="7">R40</strain>
    </source>
</reference>
<keyword evidence="8" id="KW-1185">Reference proteome</keyword>
<dbReference type="InterPro" id="IPR002641">
    <property type="entry name" value="PNPLA_dom"/>
</dbReference>
<dbReference type="EMBL" id="CM026423">
    <property type="protein sequence ID" value="KAG0583013.1"/>
    <property type="molecule type" value="Genomic_DNA"/>
</dbReference>
<feature type="active site" description="Proton acceptor" evidence="4">
    <location>
        <position position="432"/>
    </location>
</feature>
<protein>
    <recommendedName>
        <fullName evidence="6">PNPLA domain-containing protein</fullName>
    </recommendedName>
</protein>
<dbReference type="InterPro" id="IPR021771">
    <property type="entry name" value="Triacylglycerol_lipase_N"/>
</dbReference>
<dbReference type="PANTHER" id="PTHR14226:SF10">
    <property type="entry name" value="TRIACYLGLYCEROL LIPASE 4-RELATED"/>
    <property type="match status" value="1"/>
</dbReference>
<comment type="caution">
    <text evidence="4">Lacks conserved residue(s) required for the propagation of feature annotation.</text>
</comment>
<proteinExistence type="predicted"/>
<keyword evidence="3 4" id="KW-0443">Lipid metabolism</keyword>
<dbReference type="PROSITE" id="PS51635">
    <property type="entry name" value="PNPLA"/>
    <property type="match status" value="1"/>
</dbReference>
<dbReference type="GO" id="GO:0016042">
    <property type="term" value="P:lipid catabolic process"/>
    <property type="evidence" value="ECO:0007669"/>
    <property type="project" value="UniProtKB-UniRule"/>
</dbReference>